<dbReference type="EMBL" id="LBRE01000036">
    <property type="protein sequence ID" value="KKP90933.1"/>
    <property type="molecule type" value="Genomic_DNA"/>
</dbReference>
<feature type="domain" description="Glycosyl transferase family 1" evidence="1">
    <location>
        <begin position="216"/>
        <end position="361"/>
    </location>
</feature>
<dbReference type="InterPro" id="IPR050194">
    <property type="entry name" value="Glycosyltransferase_grp1"/>
</dbReference>
<dbReference type="Proteomes" id="UP000034140">
    <property type="component" value="Unassembled WGS sequence"/>
</dbReference>
<dbReference type="PATRIC" id="fig|1619090.3.peg.648"/>
<proteinExistence type="predicted"/>
<dbReference type="InterPro" id="IPR001296">
    <property type="entry name" value="Glyco_trans_1"/>
</dbReference>
<gene>
    <name evidence="2" type="ORF">UR96_C0036G0002</name>
</gene>
<dbReference type="PANTHER" id="PTHR45947">
    <property type="entry name" value="SULFOQUINOVOSYL TRANSFERASE SQD2"/>
    <property type="match status" value="1"/>
</dbReference>
<dbReference type="PANTHER" id="PTHR45947:SF3">
    <property type="entry name" value="SULFOQUINOVOSYL TRANSFERASE SQD2"/>
    <property type="match status" value="1"/>
</dbReference>
<dbReference type="AlphaFoldDB" id="A0A0G0DBU9"/>
<sequence length="385" mass="44519">MNDLENLFPKVAIVADQMNGFGGADRELISMLKLFPNAEIFTITFNKKIYPQITNKVHTSFLQKWLERLPKSLARHLKVFTPWAYESFNFDGFDLVISISAGPAKGIITGIDQPHIAMTMTPPRSLWDKESNFRALKLSKMYLAISETINVFMRIWDTNIAKRVDYWTANSKYIQKKIKRTYGVDSTVIYPGIEERYFETRKQSQLNEVKEKYSLPDDFILIVSRLYDYKKIDWAIRACIRASKKLVIVGEGPDRKYLEKVADKNPNIIFLGYVSDDEAISLFRLASLLLFCGLEDFGIVPVEAMAAGTPVFALKEGGLLETVKEHISGEFFKTEQELCNLLKDFDKRRYNREAIIKQARNFTEAKFLNNLEKYITQIYEKETKK</sequence>
<evidence type="ECO:0000313" key="2">
    <source>
        <dbReference type="EMBL" id="KKP90933.1"/>
    </source>
</evidence>
<dbReference type="SUPFAM" id="SSF53756">
    <property type="entry name" value="UDP-Glycosyltransferase/glycogen phosphorylase"/>
    <property type="match status" value="1"/>
</dbReference>
<reference evidence="2 3" key="1">
    <citation type="journal article" date="2015" name="Nature">
        <title>rRNA introns, odd ribosomes, and small enigmatic genomes across a large radiation of phyla.</title>
        <authorList>
            <person name="Brown C.T."/>
            <person name="Hug L.A."/>
            <person name="Thomas B.C."/>
            <person name="Sharon I."/>
            <person name="Castelle C.J."/>
            <person name="Singh A."/>
            <person name="Wilkins M.J."/>
            <person name="Williams K.H."/>
            <person name="Banfield J.F."/>
        </authorList>
    </citation>
    <scope>NUCLEOTIDE SEQUENCE [LARGE SCALE GENOMIC DNA]</scope>
</reference>
<dbReference type="Gene3D" id="3.40.50.2000">
    <property type="entry name" value="Glycogen Phosphorylase B"/>
    <property type="match status" value="2"/>
</dbReference>
<evidence type="ECO:0000313" key="3">
    <source>
        <dbReference type="Proteomes" id="UP000034140"/>
    </source>
</evidence>
<dbReference type="GO" id="GO:0016757">
    <property type="term" value="F:glycosyltransferase activity"/>
    <property type="evidence" value="ECO:0007669"/>
    <property type="project" value="InterPro"/>
</dbReference>
<organism evidence="2 3">
    <name type="scientific">candidate division WS6 bacterium GW2011_GWC1_36_11</name>
    <dbReference type="NCBI Taxonomy" id="1619090"/>
    <lineage>
        <taxon>Bacteria</taxon>
        <taxon>Candidatus Dojkabacteria</taxon>
    </lineage>
</organism>
<evidence type="ECO:0000259" key="1">
    <source>
        <dbReference type="Pfam" id="PF00534"/>
    </source>
</evidence>
<name>A0A0G0DBU9_9BACT</name>
<protein>
    <recommendedName>
        <fullName evidence="1">Glycosyl transferase family 1 domain-containing protein</fullName>
    </recommendedName>
</protein>
<accession>A0A0G0DBU9</accession>
<dbReference type="Pfam" id="PF00534">
    <property type="entry name" value="Glycos_transf_1"/>
    <property type="match status" value="1"/>
</dbReference>
<comment type="caution">
    <text evidence="2">The sequence shown here is derived from an EMBL/GenBank/DDBJ whole genome shotgun (WGS) entry which is preliminary data.</text>
</comment>